<accession>A0A395XJX7</accession>
<organism evidence="1 2">
    <name type="scientific">Dorea formicigenerans</name>
    <dbReference type="NCBI Taxonomy" id="39486"/>
    <lineage>
        <taxon>Bacteria</taxon>
        <taxon>Bacillati</taxon>
        <taxon>Bacillota</taxon>
        <taxon>Clostridia</taxon>
        <taxon>Lachnospirales</taxon>
        <taxon>Lachnospiraceae</taxon>
        <taxon>Dorea</taxon>
    </lineage>
</organism>
<reference evidence="1 2" key="1">
    <citation type="submission" date="2018-08" db="EMBL/GenBank/DDBJ databases">
        <title>A genome reference for cultivated species of the human gut microbiota.</title>
        <authorList>
            <person name="Zou Y."/>
            <person name="Xue W."/>
            <person name="Luo G."/>
        </authorList>
    </citation>
    <scope>NUCLEOTIDE SEQUENCE [LARGE SCALE GENOMIC DNA]</scope>
    <source>
        <strain evidence="1 2">AF12-11</strain>
    </source>
</reference>
<gene>
    <name evidence="1" type="ORF">DWV67_11630</name>
</gene>
<evidence type="ECO:0000313" key="2">
    <source>
        <dbReference type="Proteomes" id="UP000266376"/>
    </source>
</evidence>
<name>A0A395XJX7_9FIRM</name>
<dbReference type="EMBL" id="QSAJ01000030">
    <property type="protein sequence ID" value="RGW51458.1"/>
    <property type="molecule type" value="Genomic_DNA"/>
</dbReference>
<sequence length="79" mass="9335">MERAKAINILGEFCGKRDILAEAIQNEVAKKYIIVGGAGHITETLRNVAGATDYFRKFRYFYFVTRKDRKVWMFIWQRN</sequence>
<dbReference type="Proteomes" id="UP000266376">
    <property type="component" value="Unassembled WGS sequence"/>
</dbReference>
<protein>
    <submittedName>
        <fullName evidence="1">Uncharacterized protein</fullName>
    </submittedName>
</protein>
<dbReference type="AlphaFoldDB" id="A0A395XJX7"/>
<proteinExistence type="predicted"/>
<evidence type="ECO:0000313" key="1">
    <source>
        <dbReference type="EMBL" id="RGW51458.1"/>
    </source>
</evidence>
<comment type="caution">
    <text evidence="1">The sequence shown here is derived from an EMBL/GenBank/DDBJ whole genome shotgun (WGS) entry which is preliminary data.</text>
</comment>